<dbReference type="InterPro" id="IPR050638">
    <property type="entry name" value="AA-Vitamin_Transporters"/>
</dbReference>
<feature type="domain" description="EamA" evidence="7">
    <location>
        <begin position="14"/>
        <end position="141"/>
    </location>
</feature>
<dbReference type="AlphaFoldDB" id="A0A433SBD4"/>
<dbReference type="GO" id="GO:0016020">
    <property type="term" value="C:membrane"/>
    <property type="evidence" value="ECO:0007669"/>
    <property type="project" value="UniProtKB-SubCell"/>
</dbReference>
<feature type="transmembrane region" description="Helical" evidence="6">
    <location>
        <begin position="254"/>
        <end position="274"/>
    </location>
</feature>
<evidence type="ECO:0000256" key="4">
    <source>
        <dbReference type="ARBA" id="ARBA00022989"/>
    </source>
</evidence>
<evidence type="ECO:0000256" key="6">
    <source>
        <dbReference type="SAM" id="Phobius"/>
    </source>
</evidence>
<sequence length="315" mass="34497">MNERKDIDGKAGALMLLLCAILGLQQVVIKMSAADMSPMMQIALRSGGSALLMAAVVLWRRDWISWRATMVPGLLAGLMFALEYFFVAQALLYTSASHVVVFLYTAPVFAALLLHWRLPQERLTRLQWLGIALAFGGLVYAFFGGASGAGTGGGIAGEALKGDFYALLAAMAWACNTAIVRSSHLSQTPAGQTMLYHLLVTFVLLTLAAFWMGQQHFVLTPVVWGSLLFQTLVVSFFSILMWFWLLRRYLASRLGVFSFLTPLFGVGFGVVLLNERLEPGFIVGALAVFAGIMLVSTHQWVARWLLRAAGVRQAK</sequence>
<evidence type="ECO:0000256" key="1">
    <source>
        <dbReference type="ARBA" id="ARBA00004141"/>
    </source>
</evidence>
<comment type="subcellular location">
    <subcellularLocation>
        <location evidence="1">Membrane</location>
        <topology evidence="1">Multi-pass membrane protein</topology>
    </subcellularLocation>
</comment>
<comment type="caution">
    <text evidence="8">The sequence shown here is derived from an EMBL/GenBank/DDBJ whole genome shotgun (WGS) entry which is preliminary data.</text>
</comment>
<dbReference type="Proteomes" id="UP000286947">
    <property type="component" value="Unassembled WGS sequence"/>
</dbReference>
<dbReference type="SUPFAM" id="SSF103481">
    <property type="entry name" value="Multidrug resistance efflux transporter EmrE"/>
    <property type="match status" value="2"/>
</dbReference>
<dbReference type="RefSeq" id="WP_204250893.1">
    <property type="nucleotide sequence ID" value="NZ_PQSP01000007.1"/>
</dbReference>
<feature type="transmembrane region" description="Helical" evidence="6">
    <location>
        <begin position="280"/>
        <end position="306"/>
    </location>
</feature>
<keyword evidence="3 6" id="KW-0812">Transmembrane</keyword>
<feature type="transmembrane region" description="Helical" evidence="6">
    <location>
        <begin position="42"/>
        <end position="59"/>
    </location>
</feature>
<evidence type="ECO:0000313" key="9">
    <source>
        <dbReference type="Proteomes" id="UP000286947"/>
    </source>
</evidence>
<feature type="domain" description="EamA" evidence="7">
    <location>
        <begin position="161"/>
        <end position="297"/>
    </location>
</feature>
<accession>A0A433SBD4</accession>
<dbReference type="Pfam" id="PF00892">
    <property type="entry name" value="EamA"/>
    <property type="match status" value="2"/>
</dbReference>
<dbReference type="InterPro" id="IPR037185">
    <property type="entry name" value="EmrE-like"/>
</dbReference>
<keyword evidence="9" id="KW-1185">Reference proteome</keyword>
<protein>
    <recommendedName>
        <fullName evidence="7">EamA domain-containing protein</fullName>
    </recommendedName>
</protein>
<evidence type="ECO:0000256" key="5">
    <source>
        <dbReference type="ARBA" id="ARBA00023136"/>
    </source>
</evidence>
<name>A0A433SBD4_9BURK</name>
<evidence type="ECO:0000313" key="8">
    <source>
        <dbReference type="EMBL" id="RUS66043.1"/>
    </source>
</evidence>
<feature type="transmembrane region" description="Helical" evidence="6">
    <location>
        <begin position="164"/>
        <end position="182"/>
    </location>
</feature>
<gene>
    <name evidence="8" type="ORF">CUZ56_02401</name>
</gene>
<dbReference type="PANTHER" id="PTHR32322:SF2">
    <property type="entry name" value="EAMA DOMAIN-CONTAINING PROTEIN"/>
    <property type="match status" value="1"/>
</dbReference>
<evidence type="ECO:0000256" key="2">
    <source>
        <dbReference type="ARBA" id="ARBA00007362"/>
    </source>
</evidence>
<reference evidence="8 9" key="1">
    <citation type="submission" date="2018-01" db="EMBL/GenBank/DDBJ databases">
        <title>Saezia sanguinis gen. nov., sp. nov., in the order Burkholderiales isolated from human blood.</title>
        <authorList>
            <person name="Medina-Pascual M.J."/>
            <person name="Valdezate S."/>
            <person name="Monzon S."/>
            <person name="Cuesta I."/>
            <person name="Carrasco G."/>
            <person name="Villalon P."/>
            <person name="Saez-Nieto J.A."/>
        </authorList>
    </citation>
    <scope>NUCLEOTIDE SEQUENCE [LARGE SCALE GENOMIC DNA]</scope>
    <source>
        <strain evidence="8 9">CNM695-12</strain>
    </source>
</reference>
<keyword evidence="4 6" id="KW-1133">Transmembrane helix</keyword>
<organism evidence="8 9">
    <name type="scientific">Saezia sanguinis</name>
    <dbReference type="NCBI Taxonomy" id="1965230"/>
    <lineage>
        <taxon>Bacteria</taxon>
        <taxon>Pseudomonadati</taxon>
        <taxon>Pseudomonadota</taxon>
        <taxon>Betaproteobacteria</taxon>
        <taxon>Burkholderiales</taxon>
        <taxon>Saeziaceae</taxon>
        <taxon>Saezia</taxon>
    </lineage>
</organism>
<dbReference type="PANTHER" id="PTHR32322">
    <property type="entry name" value="INNER MEMBRANE TRANSPORTER"/>
    <property type="match status" value="1"/>
</dbReference>
<dbReference type="InterPro" id="IPR000620">
    <property type="entry name" value="EamA_dom"/>
</dbReference>
<evidence type="ECO:0000256" key="3">
    <source>
        <dbReference type="ARBA" id="ARBA00022692"/>
    </source>
</evidence>
<proteinExistence type="inferred from homology"/>
<feature type="transmembrane region" description="Helical" evidence="6">
    <location>
        <begin position="194"/>
        <end position="212"/>
    </location>
</feature>
<feature type="transmembrane region" description="Helical" evidence="6">
    <location>
        <begin position="71"/>
        <end position="92"/>
    </location>
</feature>
<feature type="transmembrane region" description="Helical" evidence="6">
    <location>
        <begin position="224"/>
        <end position="245"/>
    </location>
</feature>
<keyword evidence="5 6" id="KW-0472">Membrane</keyword>
<dbReference type="EMBL" id="PQSP01000007">
    <property type="protein sequence ID" value="RUS66043.1"/>
    <property type="molecule type" value="Genomic_DNA"/>
</dbReference>
<feature type="transmembrane region" description="Helical" evidence="6">
    <location>
        <begin position="98"/>
        <end position="116"/>
    </location>
</feature>
<comment type="similarity">
    <text evidence="2">Belongs to the EamA transporter family.</text>
</comment>
<evidence type="ECO:0000259" key="7">
    <source>
        <dbReference type="Pfam" id="PF00892"/>
    </source>
</evidence>
<feature type="transmembrane region" description="Helical" evidence="6">
    <location>
        <begin position="128"/>
        <end position="152"/>
    </location>
</feature>